<dbReference type="EMBL" id="CM055104">
    <property type="protein sequence ID" value="KAJ7533052.1"/>
    <property type="molecule type" value="Genomic_DNA"/>
</dbReference>
<keyword evidence="2" id="KW-1185">Reference proteome</keyword>
<protein>
    <submittedName>
        <fullName evidence="1">Uncharacterized protein</fullName>
    </submittedName>
</protein>
<name>A0ACC2BTD8_DIPCM</name>
<proteinExistence type="predicted"/>
<gene>
    <name evidence="1" type="ORF">O6H91_13G031000</name>
</gene>
<dbReference type="Proteomes" id="UP001162992">
    <property type="component" value="Chromosome 13"/>
</dbReference>
<reference evidence="2" key="1">
    <citation type="journal article" date="2024" name="Proc. Natl. Acad. Sci. U.S.A.">
        <title>Extraordinary preservation of gene collinearity over three hundred million years revealed in homosporous lycophytes.</title>
        <authorList>
            <person name="Li C."/>
            <person name="Wickell D."/>
            <person name="Kuo L.Y."/>
            <person name="Chen X."/>
            <person name="Nie B."/>
            <person name="Liao X."/>
            <person name="Peng D."/>
            <person name="Ji J."/>
            <person name="Jenkins J."/>
            <person name="Williams M."/>
            <person name="Shu S."/>
            <person name="Plott C."/>
            <person name="Barry K."/>
            <person name="Rajasekar S."/>
            <person name="Grimwood J."/>
            <person name="Han X."/>
            <person name="Sun S."/>
            <person name="Hou Z."/>
            <person name="He W."/>
            <person name="Dai G."/>
            <person name="Sun C."/>
            <person name="Schmutz J."/>
            <person name="Leebens-Mack J.H."/>
            <person name="Li F.W."/>
            <person name="Wang L."/>
        </authorList>
    </citation>
    <scope>NUCLEOTIDE SEQUENCE [LARGE SCALE GENOMIC DNA]</scope>
    <source>
        <strain evidence="2">cv. PW_Plant_1</strain>
    </source>
</reference>
<sequence>MSLHLQNVCPHCHSYTHSLHVALPTTICFQSSMSQPHVLMERGEDSIAYPTGKQSSRCSYTSQSPATKRDYAIHEDPHGKEKERAAVHNFLENKSSSYSTSLSNSEGSTSYSFNLLQTIMIHSHLESFILFE</sequence>
<organism evidence="1 2">
    <name type="scientific">Diphasiastrum complanatum</name>
    <name type="common">Issler's clubmoss</name>
    <name type="synonym">Lycopodium complanatum</name>
    <dbReference type="NCBI Taxonomy" id="34168"/>
    <lineage>
        <taxon>Eukaryota</taxon>
        <taxon>Viridiplantae</taxon>
        <taxon>Streptophyta</taxon>
        <taxon>Embryophyta</taxon>
        <taxon>Tracheophyta</taxon>
        <taxon>Lycopodiopsida</taxon>
        <taxon>Lycopodiales</taxon>
        <taxon>Lycopodiaceae</taxon>
        <taxon>Lycopodioideae</taxon>
        <taxon>Diphasiastrum</taxon>
    </lineage>
</organism>
<evidence type="ECO:0000313" key="1">
    <source>
        <dbReference type="EMBL" id="KAJ7533052.1"/>
    </source>
</evidence>
<accession>A0ACC2BTD8</accession>
<evidence type="ECO:0000313" key="2">
    <source>
        <dbReference type="Proteomes" id="UP001162992"/>
    </source>
</evidence>
<comment type="caution">
    <text evidence="1">The sequence shown here is derived from an EMBL/GenBank/DDBJ whole genome shotgun (WGS) entry which is preliminary data.</text>
</comment>